<evidence type="ECO:0000256" key="1">
    <source>
        <dbReference type="SAM" id="MobiDB-lite"/>
    </source>
</evidence>
<comment type="caution">
    <text evidence="2">The sequence shown here is derived from an EMBL/GenBank/DDBJ whole genome shotgun (WGS) entry which is preliminary data.</text>
</comment>
<reference evidence="2" key="1">
    <citation type="submission" date="2020-06" db="EMBL/GenBank/DDBJ databases">
        <authorList>
            <consortium name="Plant Systems Biology data submission"/>
        </authorList>
    </citation>
    <scope>NUCLEOTIDE SEQUENCE</scope>
    <source>
        <strain evidence="2">D6</strain>
    </source>
</reference>
<dbReference type="AlphaFoldDB" id="A0A9N8E7C1"/>
<name>A0A9N8E7C1_9STRA</name>
<organism evidence="2 3">
    <name type="scientific">Seminavis robusta</name>
    <dbReference type="NCBI Taxonomy" id="568900"/>
    <lineage>
        <taxon>Eukaryota</taxon>
        <taxon>Sar</taxon>
        <taxon>Stramenopiles</taxon>
        <taxon>Ochrophyta</taxon>
        <taxon>Bacillariophyta</taxon>
        <taxon>Bacillariophyceae</taxon>
        <taxon>Bacillariophycidae</taxon>
        <taxon>Naviculales</taxon>
        <taxon>Naviculaceae</taxon>
        <taxon>Seminavis</taxon>
    </lineage>
</organism>
<sequence length="327" mass="37379">MPRVKMVSVDFGYLSGVVERTNKKKRPDYPAVRVVLYPSEPKGKKQLHEALSDCHDVATVHLKFIDVKESHVNPKLFVDTIFEAMPRVKHVKLECGNQSAARGMASLVQHLPSNLCSLTLQDFTCEDYGDNGTHESLFRQVAQTFVHLQDLSILCWRRISFIMELQNMEDCLRKLSSKGLQRFTIRVGRSRFGHHQEDWQPIIEVLRGNPNLKRVELHVVSSYNVFSDETLESIQYGPRIQHAKETHLSNMELDQLDKKPVLKQFVEALVEVQDRVDCLYYFLSPHLSGVDPAKYAMAALEGPETKEAADKKESTASRKRTLSQAME</sequence>
<dbReference type="EMBL" id="CAICTM010000728">
    <property type="protein sequence ID" value="CAB9515643.1"/>
    <property type="molecule type" value="Genomic_DNA"/>
</dbReference>
<accession>A0A9N8E7C1</accession>
<feature type="compositionally biased region" description="Basic and acidic residues" evidence="1">
    <location>
        <begin position="303"/>
        <end position="316"/>
    </location>
</feature>
<dbReference type="Proteomes" id="UP001153069">
    <property type="component" value="Unassembled WGS sequence"/>
</dbReference>
<gene>
    <name evidence="2" type="ORF">SEMRO_729_G193900.1</name>
</gene>
<keyword evidence="3" id="KW-1185">Reference proteome</keyword>
<proteinExistence type="predicted"/>
<dbReference type="Gene3D" id="3.80.10.10">
    <property type="entry name" value="Ribonuclease Inhibitor"/>
    <property type="match status" value="1"/>
</dbReference>
<evidence type="ECO:0000313" key="3">
    <source>
        <dbReference type="Proteomes" id="UP001153069"/>
    </source>
</evidence>
<protein>
    <submittedName>
        <fullName evidence="2">Uncharacterized protein</fullName>
    </submittedName>
</protein>
<evidence type="ECO:0000313" key="2">
    <source>
        <dbReference type="EMBL" id="CAB9515643.1"/>
    </source>
</evidence>
<dbReference type="SUPFAM" id="SSF52047">
    <property type="entry name" value="RNI-like"/>
    <property type="match status" value="1"/>
</dbReference>
<dbReference type="InterPro" id="IPR032675">
    <property type="entry name" value="LRR_dom_sf"/>
</dbReference>
<feature type="region of interest" description="Disordered" evidence="1">
    <location>
        <begin position="303"/>
        <end position="327"/>
    </location>
</feature>